<sequence length="110" mass="12778">MANIIKLTRTDILQKDFEVEYKGYKVEEVDAFLDIIAEDYKLFADREQKQEKKIKDLTDKIARLKSDLSSTMAHLKLNEQQKEELARQGLGSSALIERISNLEKGKFNKE</sequence>
<keyword evidence="2" id="KW-0963">Cytoplasm</keyword>
<comment type="subcellular location">
    <subcellularLocation>
        <location evidence="1">Cytoplasm</location>
    </subcellularLocation>
</comment>
<keyword evidence="3" id="KW-0132">Cell division</keyword>
<dbReference type="NCBIfam" id="TIGR03544">
    <property type="entry name" value="DivI1A_domain"/>
    <property type="match status" value="1"/>
</dbReference>
<dbReference type="PANTHER" id="PTHR35794:SF1">
    <property type="entry name" value="CELL CYCLE PROTEIN GPSB"/>
    <property type="match status" value="1"/>
</dbReference>
<dbReference type="OrthoDB" id="389699at2"/>
<name>V5RK31_SPIAP</name>
<dbReference type="AlphaFoldDB" id="V5RK31"/>
<dbReference type="GO" id="GO:0051301">
    <property type="term" value="P:cell division"/>
    <property type="evidence" value="ECO:0007669"/>
    <property type="project" value="UniProtKB-KW"/>
</dbReference>
<evidence type="ECO:0000256" key="2">
    <source>
        <dbReference type="ARBA" id="ARBA00022490"/>
    </source>
</evidence>
<dbReference type="eggNOG" id="COG3599">
    <property type="taxonomic scope" value="Bacteria"/>
</dbReference>
<evidence type="ECO:0000256" key="3">
    <source>
        <dbReference type="ARBA" id="ARBA00022618"/>
    </source>
</evidence>
<reference evidence="6 7" key="1">
    <citation type="journal article" date="2014" name="Genome Announc.">
        <title>Complete Genome Sequence of Spiroplasma apis B31T (ATCC 33834), a Bacterium Associated with May Disease of Honeybees (Apis mellifera).</title>
        <authorList>
            <person name="Ku C."/>
            <person name="Lo W.S."/>
            <person name="Chen L.L."/>
            <person name="Kuo C.H."/>
        </authorList>
    </citation>
    <scope>NUCLEOTIDE SEQUENCE [LARGE SCALE GENOMIC DNA]</scope>
    <source>
        <strain evidence="6">B31</strain>
    </source>
</reference>
<keyword evidence="4" id="KW-0175">Coiled coil</keyword>
<organism evidence="6 7">
    <name type="scientific">Spiroplasma apis B31</name>
    <dbReference type="NCBI Taxonomy" id="1276258"/>
    <lineage>
        <taxon>Bacteria</taxon>
        <taxon>Bacillati</taxon>
        <taxon>Mycoplasmatota</taxon>
        <taxon>Mollicutes</taxon>
        <taxon>Entomoplasmatales</taxon>
        <taxon>Spiroplasmataceae</taxon>
        <taxon>Spiroplasma</taxon>
    </lineage>
</organism>
<dbReference type="HOGENOM" id="CLU_140309_0_0_14"/>
<dbReference type="STRING" id="1276258.SAPIS_v1c03090"/>
<dbReference type="Pfam" id="PF05103">
    <property type="entry name" value="DivIVA"/>
    <property type="match status" value="1"/>
</dbReference>
<keyword evidence="5" id="KW-0131">Cell cycle</keyword>
<keyword evidence="7" id="KW-1185">Reference proteome</keyword>
<dbReference type="GO" id="GO:0005737">
    <property type="term" value="C:cytoplasm"/>
    <property type="evidence" value="ECO:0007669"/>
    <property type="project" value="UniProtKB-SubCell"/>
</dbReference>
<dbReference type="InterPro" id="IPR007793">
    <property type="entry name" value="DivIVA_fam"/>
</dbReference>
<accession>V5RK31</accession>
<dbReference type="InterPro" id="IPR019933">
    <property type="entry name" value="DivIVA_domain"/>
</dbReference>
<evidence type="ECO:0000256" key="1">
    <source>
        <dbReference type="ARBA" id="ARBA00004496"/>
    </source>
</evidence>
<dbReference type="Gene3D" id="6.10.250.660">
    <property type="match status" value="1"/>
</dbReference>
<dbReference type="PANTHER" id="PTHR35794">
    <property type="entry name" value="CELL DIVISION PROTEIN DIVIVA"/>
    <property type="match status" value="1"/>
</dbReference>
<dbReference type="Proteomes" id="UP000018550">
    <property type="component" value="Chromosome"/>
</dbReference>
<dbReference type="KEGG" id="sapi:SAPIS_v1c03090"/>
<dbReference type="EMBL" id="CP006682">
    <property type="protein sequence ID" value="AHB36155.1"/>
    <property type="molecule type" value="Genomic_DNA"/>
</dbReference>
<gene>
    <name evidence="6" type="ORF">SAPIS_v1c03090</name>
</gene>
<dbReference type="RefSeq" id="WP_023789089.1">
    <property type="nucleotide sequence ID" value="NC_022998.1"/>
</dbReference>
<evidence type="ECO:0000313" key="6">
    <source>
        <dbReference type="EMBL" id="AHB36155.1"/>
    </source>
</evidence>
<dbReference type="PATRIC" id="fig|1276258.3.peg.304"/>
<evidence type="ECO:0000256" key="5">
    <source>
        <dbReference type="ARBA" id="ARBA00023306"/>
    </source>
</evidence>
<evidence type="ECO:0000256" key="4">
    <source>
        <dbReference type="ARBA" id="ARBA00023054"/>
    </source>
</evidence>
<evidence type="ECO:0000313" key="7">
    <source>
        <dbReference type="Proteomes" id="UP000018550"/>
    </source>
</evidence>
<protein>
    <submittedName>
        <fullName evidence="6">DivIVA domain-containing protein</fullName>
    </submittedName>
</protein>
<proteinExistence type="predicted"/>